<dbReference type="EMBL" id="MLJW01001259">
    <property type="protein sequence ID" value="OIQ79180.1"/>
    <property type="molecule type" value="Genomic_DNA"/>
</dbReference>
<evidence type="ECO:0000313" key="1">
    <source>
        <dbReference type="EMBL" id="OIQ79180.1"/>
    </source>
</evidence>
<accession>A0A1J5QGQ0</accession>
<comment type="caution">
    <text evidence="1">The sequence shown here is derived from an EMBL/GenBank/DDBJ whole genome shotgun (WGS) entry which is preliminary data.</text>
</comment>
<sequence length="125" mass="13157">MRRRLASIVVVLSVILAGGATLVYRAAYGTWWGTPDRISYCGRTYLRGTPGLTRAEIVGFGAALPGDAPYPVVTVATVPPVVGQPLIAALTPQAERQRLGVPCTMAVYLTTSTDTYTGYILSGGP</sequence>
<name>A0A1J5QGQ0_9ZZZZ</name>
<gene>
    <name evidence="1" type="ORF">GALL_390840</name>
</gene>
<dbReference type="AlphaFoldDB" id="A0A1J5QGQ0"/>
<proteinExistence type="predicted"/>
<protein>
    <submittedName>
        <fullName evidence="1">Uncharacterized protein</fullName>
    </submittedName>
</protein>
<reference evidence="1" key="1">
    <citation type="submission" date="2016-10" db="EMBL/GenBank/DDBJ databases">
        <title>Sequence of Gallionella enrichment culture.</title>
        <authorList>
            <person name="Poehlein A."/>
            <person name="Muehling M."/>
            <person name="Daniel R."/>
        </authorList>
    </citation>
    <scope>NUCLEOTIDE SEQUENCE</scope>
</reference>
<organism evidence="1">
    <name type="scientific">mine drainage metagenome</name>
    <dbReference type="NCBI Taxonomy" id="410659"/>
    <lineage>
        <taxon>unclassified sequences</taxon>
        <taxon>metagenomes</taxon>
        <taxon>ecological metagenomes</taxon>
    </lineage>
</organism>